<dbReference type="GeneID" id="45456599"/>
<keyword evidence="2" id="KW-1185">Reference proteome</keyword>
<dbReference type="EMBL" id="JLXW01000002">
    <property type="protein sequence ID" value="KBZ68587.1"/>
    <property type="molecule type" value="Genomic_DNA"/>
</dbReference>
<evidence type="ECO:0000313" key="2">
    <source>
        <dbReference type="Proteomes" id="UP000025947"/>
    </source>
</evidence>
<dbReference type="HOGENOM" id="CLU_214161_4_1_11"/>
<dbReference type="PATRIC" id="fig|1324261.3.peg.1158"/>
<gene>
    <name evidence="1" type="ORF">K875_01143</name>
</gene>
<dbReference type="NCBIfam" id="TIGR03969">
    <property type="entry name" value="mycofactocin"/>
    <property type="match status" value="1"/>
</dbReference>
<comment type="caution">
    <text evidence="1">The sequence shown here is derived from an EMBL/GenBank/DDBJ whole genome shotgun (WGS) entry which is preliminary data.</text>
</comment>
<dbReference type="AlphaFoldDB" id="A0A051UHC5"/>
<reference evidence="1 2" key="1">
    <citation type="submission" date="2014-04" db="EMBL/GenBank/DDBJ databases">
        <title>The Genome Sequence of Mycobacterium tuberculosis TKK-01-0051.</title>
        <authorList>
            <consortium name="The Broad Institute Genomics Platform"/>
            <consortium name="The Broad Institute Genome Sequencing Center for Infectious Disease"/>
            <person name="Earl A.M."/>
            <person name="Cohen K."/>
            <person name="Pym A."/>
            <person name="Bishai W."/>
            <person name="Maharaj K."/>
            <person name="Desjardins C."/>
            <person name="Abeel T."/>
            <person name="Young S."/>
            <person name="Zeng Q."/>
            <person name="Gargeya S."/>
            <person name="Abouelleil A."/>
            <person name="Alvarado L."/>
            <person name="Chapman S.B."/>
            <person name="Gainer-Dewar J."/>
            <person name="Goldberg J."/>
            <person name="Griggs A."/>
            <person name="Gujja S."/>
            <person name="Hansen M."/>
            <person name="Howarth C."/>
            <person name="Imamovic A."/>
            <person name="Larimer J."/>
            <person name="Murphy C."/>
            <person name="Naylor J."/>
            <person name="Pearson M."/>
            <person name="Poon T.W."/>
            <person name="Priest M."/>
            <person name="Roberts A."/>
            <person name="Saif S."/>
            <person name="Shea T."/>
            <person name="Sykes S."/>
            <person name="Wortman J."/>
            <person name="Nusbaum C."/>
            <person name="Birren B."/>
        </authorList>
    </citation>
    <scope>NUCLEOTIDE SEQUENCE [LARGE SCALE GENOMIC DNA]</scope>
    <source>
        <strain evidence="1 2">TKK-01-0051</strain>
    </source>
</reference>
<protein>
    <submittedName>
        <fullName evidence="1">Mycofactocin</fullName>
    </submittedName>
</protein>
<proteinExistence type="predicted"/>
<evidence type="ECO:0000313" key="1">
    <source>
        <dbReference type="EMBL" id="KBZ68587.1"/>
    </source>
</evidence>
<dbReference type="InterPro" id="IPR023988">
    <property type="entry name" value="MftA"/>
</dbReference>
<sequence length="29" mass="3246">MDHETETDTQLVTETLVEEVSIDGMCGVY</sequence>
<organism evidence="1 2">
    <name type="scientific">Mycobacterium [tuberculosis] TKK-01-0051</name>
    <dbReference type="NCBI Taxonomy" id="1324261"/>
    <lineage>
        <taxon>Bacteria</taxon>
        <taxon>Bacillati</taxon>
        <taxon>Actinomycetota</taxon>
        <taxon>Actinomycetes</taxon>
        <taxon>Mycobacteriales</taxon>
        <taxon>Mycobacteriaceae</taxon>
        <taxon>Mycobacterium</taxon>
        <taxon>Mycobacterium avium complex (MAC)</taxon>
    </lineage>
</organism>
<dbReference type="RefSeq" id="WP_007773607.1">
    <property type="nucleotide sequence ID" value="NZ_KK328284.1"/>
</dbReference>
<accession>A0A051UHC5</accession>
<dbReference type="Pfam" id="PF23709">
    <property type="entry name" value="MftA"/>
    <property type="match status" value="1"/>
</dbReference>
<dbReference type="Proteomes" id="UP000025947">
    <property type="component" value="Unassembled WGS sequence"/>
</dbReference>
<name>A0A051UHC5_9MYCO</name>